<dbReference type="SUPFAM" id="SSF46785">
    <property type="entry name" value="Winged helix' DNA-binding domain"/>
    <property type="match status" value="1"/>
</dbReference>
<dbReference type="PROSITE" id="PS50949">
    <property type="entry name" value="HTH_GNTR"/>
    <property type="match status" value="1"/>
</dbReference>
<dbReference type="Gene3D" id="1.10.10.10">
    <property type="entry name" value="Winged helix-like DNA-binding domain superfamily/Winged helix DNA-binding domain"/>
    <property type="match status" value="1"/>
</dbReference>
<geneLocation type="plasmid" evidence="5">
    <name>pGY4MC101</name>
</geneLocation>
<dbReference type="InterPro" id="IPR036390">
    <property type="entry name" value="WH_DNA-bd_sf"/>
</dbReference>
<feature type="domain" description="HTH gntR-type" evidence="4">
    <location>
        <begin position="11"/>
        <end position="79"/>
    </location>
</feature>
<proteinExistence type="predicted"/>
<dbReference type="KEGG" id="gmc:GY4MC1_3861"/>
<dbReference type="GO" id="GO:0003700">
    <property type="term" value="F:DNA-binding transcription factor activity"/>
    <property type="evidence" value="ECO:0007669"/>
    <property type="project" value="InterPro"/>
</dbReference>
<accession>A0A7U3YIW1</accession>
<keyword evidence="5" id="KW-0614">Plasmid</keyword>
<keyword evidence="1" id="KW-0805">Transcription regulation</keyword>
<reference evidence="5" key="1">
    <citation type="submission" date="2010-10" db="EMBL/GenBank/DDBJ databases">
        <title>Complete sequence of plasmid of Geobacillus sp. Y4.1MC1.</title>
        <authorList>
            <consortium name="US DOE Joint Genome Institute"/>
            <person name="Lucas S."/>
            <person name="Copeland A."/>
            <person name="Lapidus A."/>
            <person name="Cheng J.-F."/>
            <person name="Bruce D."/>
            <person name="Goodwin L."/>
            <person name="Pitluck S."/>
            <person name="Chertkov O."/>
            <person name="Zhang X."/>
            <person name="Detter J.C."/>
            <person name="Han C."/>
            <person name="Tapia R."/>
            <person name="Land M."/>
            <person name="Hauser L."/>
            <person name="Jeffries C."/>
            <person name="Kyrpides N."/>
            <person name="Ivanova N."/>
            <person name="Ovchinnikova G."/>
            <person name="Brumm P."/>
            <person name="Mead D."/>
            <person name="Woyke T."/>
        </authorList>
    </citation>
    <scope>NUCLEOTIDE SEQUENCE [LARGE SCALE GENOMIC DNA]</scope>
    <source>
        <strain evidence="5">Y4.1MC1</strain>
        <plasmid evidence="5">pGY4MC101</plasmid>
    </source>
</reference>
<organism evidence="5">
    <name type="scientific">Geobacillus sp. (strain Y4.1MC1)</name>
    <dbReference type="NCBI Taxonomy" id="581103"/>
    <lineage>
        <taxon>Bacteria</taxon>
        <taxon>Bacillati</taxon>
        <taxon>Bacillota</taxon>
        <taxon>Bacilli</taxon>
        <taxon>Bacillales</taxon>
        <taxon>Anoxybacillaceae</taxon>
        <taxon>Geobacillus</taxon>
    </lineage>
</organism>
<keyword evidence="2" id="KW-0238">DNA-binding</keyword>
<evidence type="ECO:0000256" key="2">
    <source>
        <dbReference type="ARBA" id="ARBA00023125"/>
    </source>
</evidence>
<evidence type="ECO:0000256" key="1">
    <source>
        <dbReference type="ARBA" id="ARBA00023015"/>
    </source>
</evidence>
<dbReference type="GO" id="GO:0003677">
    <property type="term" value="F:DNA binding"/>
    <property type="evidence" value="ECO:0007669"/>
    <property type="project" value="UniProtKB-KW"/>
</dbReference>
<dbReference type="EMBL" id="CP002294">
    <property type="protein sequence ID" value="ADP76481.1"/>
    <property type="molecule type" value="Genomic_DNA"/>
</dbReference>
<dbReference type="PANTHER" id="PTHR38445">
    <property type="entry name" value="HTH-TYPE TRANSCRIPTIONAL REPRESSOR YTRA"/>
    <property type="match status" value="1"/>
</dbReference>
<gene>
    <name evidence="5" type="ORF">GY4MC1_3861</name>
</gene>
<dbReference type="CDD" id="cd07377">
    <property type="entry name" value="WHTH_GntR"/>
    <property type="match status" value="1"/>
</dbReference>
<sequence>MIIRIDFKSETPIYLQLSNQIIENIANGNLKPGEEVPSIRRLAADLGINMHTVNKAYSLLKQKGLLTMHNSRGIVATGSHIAEDEKNMSSVKKALRPIIAESICYGFTNIQLKEIIDELYKDIKGGKVDE</sequence>
<dbReference type="AlphaFoldDB" id="A0A7U3YIW1"/>
<evidence type="ECO:0000259" key="4">
    <source>
        <dbReference type="PROSITE" id="PS50949"/>
    </source>
</evidence>
<evidence type="ECO:0000256" key="3">
    <source>
        <dbReference type="ARBA" id="ARBA00023163"/>
    </source>
</evidence>
<dbReference type="InterPro" id="IPR036388">
    <property type="entry name" value="WH-like_DNA-bd_sf"/>
</dbReference>
<dbReference type="Pfam" id="PF00392">
    <property type="entry name" value="GntR"/>
    <property type="match status" value="1"/>
</dbReference>
<name>A0A7U3YIW1_GEOS0</name>
<dbReference type="SMART" id="SM00345">
    <property type="entry name" value="HTH_GNTR"/>
    <property type="match status" value="1"/>
</dbReference>
<protein>
    <submittedName>
        <fullName evidence="5">Transcriptional regulator, GntR family</fullName>
    </submittedName>
</protein>
<dbReference type="PANTHER" id="PTHR38445:SF12">
    <property type="entry name" value="GNTR-FAMILY TRANSCRIPTIONAL REGULATOR"/>
    <property type="match status" value="1"/>
</dbReference>
<evidence type="ECO:0000313" key="5">
    <source>
        <dbReference type="EMBL" id="ADP76481.1"/>
    </source>
</evidence>
<dbReference type="InterPro" id="IPR000524">
    <property type="entry name" value="Tscrpt_reg_HTH_GntR"/>
</dbReference>
<keyword evidence="3" id="KW-0804">Transcription</keyword>